<sequence length="740" mass="81256">MEGKNQKAIRKKNRNSFFLILAFSFNIFSLNSSFAQSNIPVGSWRIHTSYLGEGVLSGSENSVFSLGSHSLFYLNINTNKVNTLTVLDGLYDQNFSAGAFDPISKKFIIAFPDGTIQLVGEREIQTVNSLRENPQVTQKSINRVRIKGGFVLLAGDFGVLRINPVETSISASFTNLGRDGGLLAINDIAEDDKFLYLASKAGLLLGDKNSNLNDFRNWRRIGESIGEFINIALVAGKIIAIHRNGNLYFLENDKNQPEQIIGIQEAKNLHFYGERLFFQMGNGIYAIDENASWNLEFDTEIQSFSDFFINTSGIYYQVQGKGIVSQNGDIFAPPGPRSQVRQLLPTSEGLLGIPFSKNILGETTVSSTQESSRLFEGRWEALESPDEIVSVAQMGNDLFLGTFSNGLWKKNSSGLQQIQIGSSGHEVSISAIHTDAFGHLWVGIADDKPRLLKINSTGNINSVAVEGLSFPYKIISDRTGNLWILNAPLNGNSFIQVFHEQSNLNRILGSASNNGSLPPGNVMDIAIDANQQLWISTGNGVLYVPNASDISDNNNLNALTPIFQGRPLFSGVNVRQILVAPDQSKWFGTVRDGIWRFSEFGNELLEHFNQANSPLISNNISNLNLDPVSGELLIVQEHAAFSYRGSSIKSAPGLESLKIFPNPVRPDFNGVLSIEGLIDFAKIKITSSAGRVVFSSQVQGGKVIWNLRELQGGRVKPGVYLVFVTDKEGIERVSGKFVVL</sequence>
<proteinExistence type="predicted"/>
<evidence type="ECO:0000256" key="1">
    <source>
        <dbReference type="SAM" id="SignalP"/>
    </source>
</evidence>
<feature type="chain" id="PRO_5004507880" evidence="1">
    <location>
        <begin position="36"/>
        <end position="740"/>
    </location>
</feature>
<protein>
    <submittedName>
        <fullName evidence="3">Immunoreactive 84kD antigen PG93</fullName>
    </submittedName>
</protein>
<dbReference type="Pfam" id="PF21544">
    <property type="entry name" value="PorZ_N_b_propeller"/>
    <property type="match status" value="1"/>
</dbReference>
<evidence type="ECO:0000313" key="4">
    <source>
        <dbReference type="Proteomes" id="UP000006073"/>
    </source>
</evidence>
<evidence type="ECO:0000313" key="3">
    <source>
        <dbReference type="EMBL" id="EOZ92096.1"/>
    </source>
</evidence>
<dbReference type="AlphaFoldDB" id="S2DJF9"/>
<dbReference type="NCBIfam" id="TIGR04183">
    <property type="entry name" value="Por_Secre_tail"/>
    <property type="match status" value="1"/>
</dbReference>
<accession>S2DJF9</accession>
<dbReference type="eggNOG" id="COG3292">
    <property type="taxonomic scope" value="Bacteria"/>
</dbReference>
<name>S2DJF9_INDAL</name>
<dbReference type="EMBL" id="ALWO02000052">
    <property type="protein sequence ID" value="EOZ92096.1"/>
    <property type="molecule type" value="Genomic_DNA"/>
</dbReference>
<dbReference type="InterPro" id="IPR026444">
    <property type="entry name" value="Secre_tail"/>
</dbReference>
<dbReference type="STRING" id="1189612.A33Q_4189"/>
<dbReference type="Proteomes" id="UP000006073">
    <property type="component" value="Unassembled WGS sequence"/>
</dbReference>
<keyword evidence="1" id="KW-0732">Signal</keyword>
<comment type="caution">
    <text evidence="3">The sequence shown here is derived from an EMBL/GenBank/DDBJ whole genome shotgun (WGS) entry which is preliminary data.</text>
</comment>
<gene>
    <name evidence="3" type="ORF">A33Q_4189</name>
</gene>
<dbReference type="SUPFAM" id="SSF63829">
    <property type="entry name" value="Calcium-dependent phosphotriesterase"/>
    <property type="match status" value="1"/>
</dbReference>
<feature type="signal peptide" evidence="1">
    <location>
        <begin position="1"/>
        <end position="35"/>
    </location>
</feature>
<dbReference type="InterPro" id="IPR048954">
    <property type="entry name" value="PorZ_N"/>
</dbReference>
<organism evidence="3 4">
    <name type="scientific">Indibacter alkaliphilus (strain CCUG 57479 / KCTC 22604 / LW1)</name>
    <dbReference type="NCBI Taxonomy" id="1189612"/>
    <lineage>
        <taxon>Bacteria</taxon>
        <taxon>Pseudomonadati</taxon>
        <taxon>Bacteroidota</taxon>
        <taxon>Cytophagia</taxon>
        <taxon>Cytophagales</taxon>
        <taxon>Cyclobacteriaceae</taxon>
    </lineage>
</organism>
<dbReference type="OrthoDB" id="9807410at2"/>
<dbReference type="RefSeq" id="WP_016255583.1">
    <property type="nucleotide sequence ID" value="NZ_ALWO02000052.1"/>
</dbReference>
<dbReference type="InterPro" id="IPR015943">
    <property type="entry name" value="WD40/YVTN_repeat-like_dom_sf"/>
</dbReference>
<evidence type="ECO:0000259" key="2">
    <source>
        <dbReference type="Pfam" id="PF21544"/>
    </source>
</evidence>
<dbReference type="Gene3D" id="2.130.10.10">
    <property type="entry name" value="YVTN repeat-like/Quinoprotein amine dehydrogenase"/>
    <property type="match status" value="1"/>
</dbReference>
<keyword evidence="4" id="KW-1185">Reference proteome</keyword>
<reference evidence="3 4" key="1">
    <citation type="journal article" date="2013" name="Genome Announc.">
        <title>Draft Genome Sequence of Indibacter alkaliphilus Strain LW1T, Isolated from Lonar Lake, a Haloalkaline Lake in the Buldana District of Maharashtra, India.</title>
        <authorList>
            <person name="Singh A."/>
            <person name="Kumar Jangir P."/>
            <person name="Sharma R."/>
            <person name="Singh A."/>
            <person name="Kumar Pinnaka A."/>
            <person name="Shivaji S."/>
        </authorList>
    </citation>
    <scope>NUCLEOTIDE SEQUENCE [LARGE SCALE GENOMIC DNA]</scope>
    <source>
        <strain evidence="4">CCUG 57479 / KCTC 22604 / LW1</strain>
    </source>
</reference>
<feature type="domain" description="PorZ N-terminal beta-propeller" evidence="2">
    <location>
        <begin position="63"/>
        <end position="219"/>
    </location>
</feature>